<dbReference type="Proteomes" id="UP001596037">
    <property type="component" value="Unassembled WGS sequence"/>
</dbReference>
<dbReference type="EMBL" id="JBHSMF010000009">
    <property type="protein sequence ID" value="MFC5498759.1"/>
    <property type="molecule type" value="Genomic_DNA"/>
</dbReference>
<evidence type="ECO:0000256" key="1">
    <source>
        <dbReference type="SAM" id="Phobius"/>
    </source>
</evidence>
<protein>
    <submittedName>
        <fullName evidence="2">Uncharacterized protein</fullName>
    </submittedName>
</protein>
<dbReference type="RefSeq" id="WP_376850840.1">
    <property type="nucleotide sequence ID" value="NZ_JBHSMF010000009.1"/>
</dbReference>
<keyword evidence="3" id="KW-1185">Reference proteome</keyword>
<evidence type="ECO:0000313" key="2">
    <source>
        <dbReference type="EMBL" id="MFC5498759.1"/>
    </source>
</evidence>
<reference evidence="3" key="1">
    <citation type="journal article" date="2019" name="Int. J. Syst. Evol. Microbiol.">
        <title>The Global Catalogue of Microorganisms (GCM) 10K type strain sequencing project: providing services to taxonomists for standard genome sequencing and annotation.</title>
        <authorList>
            <consortium name="The Broad Institute Genomics Platform"/>
            <consortium name="The Broad Institute Genome Sequencing Center for Infectious Disease"/>
            <person name="Wu L."/>
            <person name="Ma J."/>
        </authorList>
    </citation>
    <scope>NUCLEOTIDE SEQUENCE [LARGE SCALE GENOMIC DNA]</scope>
    <source>
        <strain evidence="3">CCUG 57401</strain>
    </source>
</reference>
<keyword evidence="1" id="KW-0472">Membrane</keyword>
<feature type="transmembrane region" description="Helical" evidence="1">
    <location>
        <begin position="53"/>
        <end position="75"/>
    </location>
</feature>
<keyword evidence="1" id="KW-0812">Transmembrane</keyword>
<keyword evidence="1" id="KW-1133">Transmembrane helix</keyword>
<proteinExistence type="predicted"/>
<comment type="caution">
    <text evidence="2">The sequence shown here is derived from an EMBL/GenBank/DDBJ whole genome shotgun (WGS) entry which is preliminary data.</text>
</comment>
<organism evidence="2 3">
    <name type="scientific">Caenimonas terrae</name>
    <dbReference type="NCBI Taxonomy" id="696074"/>
    <lineage>
        <taxon>Bacteria</taxon>
        <taxon>Pseudomonadati</taxon>
        <taxon>Pseudomonadota</taxon>
        <taxon>Betaproteobacteria</taxon>
        <taxon>Burkholderiales</taxon>
        <taxon>Comamonadaceae</taxon>
        <taxon>Caenimonas</taxon>
    </lineage>
</organism>
<sequence length="76" mass="7883">MNAAHAQAHPPADINTIVSSDMMALASHMNDCQRSHGSLLPVLSAFEWIKAMAFGHIVTTGALVGATGLCLLLALA</sequence>
<evidence type="ECO:0000313" key="3">
    <source>
        <dbReference type="Proteomes" id="UP001596037"/>
    </source>
</evidence>
<gene>
    <name evidence="2" type="ORF">ACFPOE_14525</name>
</gene>
<accession>A0ABW0NIJ2</accession>
<name>A0ABW0NIJ2_9BURK</name>